<dbReference type="EMBL" id="MT141578">
    <property type="protein sequence ID" value="QJA68001.1"/>
    <property type="molecule type" value="Genomic_DNA"/>
</dbReference>
<protein>
    <submittedName>
        <fullName evidence="1">Uncharacterized protein</fullName>
    </submittedName>
</protein>
<dbReference type="EMBL" id="MT145193">
    <property type="protein sequence ID" value="QJI04986.1"/>
    <property type="molecule type" value="Genomic_DNA"/>
</dbReference>
<accession>A0A6H1ZMN5</accession>
<proteinExistence type="predicted"/>
<evidence type="ECO:0000313" key="2">
    <source>
        <dbReference type="EMBL" id="QJA68001.1"/>
    </source>
</evidence>
<evidence type="ECO:0000313" key="1">
    <source>
        <dbReference type="EMBL" id="QJA48535.1"/>
    </source>
</evidence>
<sequence length="211" mass="24455">MIIVRPFTSDKDPNNHHTTRLHFRNEVVKNFYMRGAIAWPEGKKEGFAIMAGMDLIENVVIIFEQFRFWTISHWLKADGNIQEREDGPGYHLGLIQFITDNLSLYRCCTYFWGGQHIDIWNRFGREIYTNPQTPKKIELIEVPYVKEVGPDLLLEKLKTRKFKGESDSWLEKSVTQFTNTQAADAGYDNAALSLMTLLAGFDFQPCVKVNE</sequence>
<dbReference type="EMBL" id="MT144089">
    <property type="protein sequence ID" value="QJA48535.1"/>
    <property type="molecule type" value="Genomic_DNA"/>
</dbReference>
<gene>
    <name evidence="3" type="ORF">MM415A00131_0004</name>
    <name evidence="2" type="ORF">MM415B00138_0051</name>
    <name evidence="1" type="ORF">TM448A01005_0007</name>
</gene>
<dbReference type="AlphaFoldDB" id="A0A6H1ZMN5"/>
<name>A0A6H1ZMN5_9ZZZZ</name>
<evidence type="ECO:0000313" key="3">
    <source>
        <dbReference type="EMBL" id="QJI04986.1"/>
    </source>
</evidence>
<reference evidence="1" key="1">
    <citation type="submission" date="2020-03" db="EMBL/GenBank/DDBJ databases">
        <title>The deep terrestrial virosphere.</title>
        <authorList>
            <person name="Holmfeldt K."/>
            <person name="Nilsson E."/>
            <person name="Simone D."/>
            <person name="Lopez-Fernandez M."/>
            <person name="Wu X."/>
            <person name="de Brujin I."/>
            <person name="Lundin D."/>
            <person name="Andersson A."/>
            <person name="Bertilsson S."/>
            <person name="Dopson M."/>
        </authorList>
    </citation>
    <scope>NUCLEOTIDE SEQUENCE</scope>
    <source>
        <strain evidence="3">MM415A00131</strain>
        <strain evidence="2">MM415B00138</strain>
        <strain evidence="1">TM448A01005</strain>
    </source>
</reference>
<organism evidence="1">
    <name type="scientific">viral metagenome</name>
    <dbReference type="NCBI Taxonomy" id="1070528"/>
    <lineage>
        <taxon>unclassified sequences</taxon>
        <taxon>metagenomes</taxon>
        <taxon>organismal metagenomes</taxon>
    </lineage>
</organism>